<protein>
    <submittedName>
        <fullName evidence="1">Putative phage terminase, small subunit</fullName>
    </submittedName>
</protein>
<dbReference type="eggNOG" id="ENOG5030Y67">
    <property type="taxonomic scope" value="Bacteria"/>
</dbReference>
<gene>
    <name evidence="1" type="ordered locus">TREAZ_2496</name>
</gene>
<reference evidence="1 2" key="2">
    <citation type="journal article" date="2011" name="ISME J.">
        <title>RNA-seq reveals cooperative metabolic interactions between two termite-gut spirochete species in co-culture.</title>
        <authorList>
            <person name="Rosenthal A.Z."/>
            <person name="Matson E.G."/>
            <person name="Eldar A."/>
            <person name="Leadbetter J.R."/>
        </authorList>
    </citation>
    <scope>NUCLEOTIDE SEQUENCE [LARGE SCALE GENOMIC DNA]</scope>
    <source>
        <strain evidence="2">ATCC BAA-888 / DSM 13862 / ZAS-9</strain>
    </source>
</reference>
<organism evidence="1 2">
    <name type="scientific">Leadbettera azotonutricia (strain ATCC BAA-888 / DSM 13862 / ZAS-9)</name>
    <name type="common">Treponema azotonutricium</name>
    <dbReference type="NCBI Taxonomy" id="545695"/>
    <lineage>
        <taxon>Bacteria</taxon>
        <taxon>Pseudomonadati</taxon>
        <taxon>Spirochaetota</taxon>
        <taxon>Spirochaetia</taxon>
        <taxon>Spirochaetales</taxon>
        <taxon>Breznakiellaceae</taxon>
        <taxon>Leadbettera</taxon>
    </lineage>
</organism>
<dbReference type="EMBL" id="CP001841">
    <property type="protein sequence ID" value="AEF82915.1"/>
    <property type="molecule type" value="Genomic_DNA"/>
</dbReference>
<dbReference type="AlphaFoldDB" id="F5YF67"/>
<dbReference type="Proteomes" id="UP000009222">
    <property type="component" value="Chromosome"/>
</dbReference>
<reference evidence="2" key="1">
    <citation type="submission" date="2009-12" db="EMBL/GenBank/DDBJ databases">
        <title>Complete sequence of Treponema azotonutricium strain ZAS-9.</title>
        <authorList>
            <person name="Tetu S.G."/>
            <person name="Matson E."/>
            <person name="Ren Q."/>
            <person name="Seshadri R."/>
            <person name="Elbourne L."/>
            <person name="Hassan K.A."/>
            <person name="Durkin A."/>
            <person name="Radune D."/>
            <person name="Mohamoud Y."/>
            <person name="Shay R."/>
            <person name="Jin S."/>
            <person name="Zhang X."/>
            <person name="Lucey K."/>
            <person name="Ballor N.R."/>
            <person name="Ottesen E."/>
            <person name="Rosenthal R."/>
            <person name="Allen A."/>
            <person name="Leadbetter J.R."/>
            <person name="Paulsen I.T."/>
        </authorList>
    </citation>
    <scope>NUCLEOTIDE SEQUENCE [LARGE SCALE GENOMIC DNA]</scope>
    <source>
        <strain evidence="2">ATCC BAA-888 / DSM 13862 / ZAS-9</strain>
    </source>
</reference>
<dbReference type="Pfam" id="PF03592">
    <property type="entry name" value="Terminase_2"/>
    <property type="match status" value="1"/>
</dbReference>
<dbReference type="HOGENOM" id="CLU_1577800_0_0_12"/>
<dbReference type="GO" id="GO:0051276">
    <property type="term" value="P:chromosome organization"/>
    <property type="evidence" value="ECO:0007669"/>
    <property type="project" value="InterPro"/>
</dbReference>
<name>F5YF67_LEAAZ</name>
<dbReference type="InParanoid" id="F5YF67"/>
<keyword evidence="2" id="KW-1185">Reference proteome</keyword>
<dbReference type="KEGG" id="taz:TREAZ_2496"/>
<evidence type="ECO:0000313" key="1">
    <source>
        <dbReference type="EMBL" id="AEF82915.1"/>
    </source>
</evidence>
<proteinExistence type="predicted"/>
<sequence>MTKARKNFITAYIEQDFTNATAAYMKAYPRASEESARCNASRMLTNDNIQSYISEILAGAIRQNKVPLEKRIFDYWMKRAFYRITDIIDLDGTMLMNKEQLQESGLHVCIDSINEKIDAQGHSTVTYKFADRDEAVKMLQQYIQMIKPQEIKVGIQLMKIDADDELALQ</sequence>
<dbReference type="STRING" id="545695.TREAZ_2496"/>
<accession>F5YF67</accession>
<dbReference type="InterPro" id="IPR005335">
    <property type="entry name" value="Terminase_ssu"/>
</dbReference>
<dbReference type="RefSeq" id="WP_015713026.1">
    <property type="nucleotide sequence ID" value="NC_015577.1"/>
</dbReference>
<dbReference type="Gene3D" id="1.10.10.1400">
    <property type="entry name" value="Terminase, small subunit, N-terminal DNA-binding domain, HTH motif"/>
    <property type="match status" value="1"/>
</dbReference>
<evidence type="ECO:0000313" key="2">
    <source>
        <dbReference type="Proteomes" id="UP000009222"/>
    </source>
</evidence>
<dbReference type="InterPro" id="IPR038713">
    <property type="entry name" value="Terminase_Gp1_N_sf"/>
</dbReference>